<accession>A0A1H4NGX4</accession>
<dbReference type="STRING" id="640635.SAMN04489806_2195"/>
<dbReference type="AlphaFoldDB" id="A0A1H4NGX4"/>
<feature type="transmembrane region" description="Helical" evidence="1">
    <location>
        <begin position="66"/>
        <end position="85"/>
    </location>
</feature>
<feature type="transmembrane region" description="Helical" evidence="1">
    <location>
        <begin position="91"/>
        <end position="109"/>
    </location>
</feature>
<feature type="transmembrane region" description="Helical" evidence="1">
    <location>
        <begin position="40"/>
        <end position="59"/>
    </location>
</feature>
<evidence type="ECO:0000313" key="3">
    <source>
        <dbReference type="Proteomes" id="UP000199183"/>
    </source>
</evidence>
<protein>
    <recommendedName>
        <fullName evidence="4">Energy-coupling factor transport system substrate-specific component</fullName>
    </recommendedName>
</protein>
<keyword evidence="1" id="KW-1133">Transmembrane helix</keyword>
<evidence type="ECO:0000313" key="2">
    <source>
        <dbReference type="EMBL" id="SEB94540.1"/>
    </source>
</evidence>
<keyword evidence="1" id="KW-0472">Membrane</keyword>
<sequence length="185" mass="18873">MSPTTAAPQRRVASRTLLVIAALGAVTAVILAALTPFTTAVAWTSPVAYAAVAGIHQILPTLAGLLTRWWGAIPLTAVIAAALAFPFSTLGILLFPALALPALAIGLAIKATGCRWASRSRWALASLAGAIMIFALSLPIISPDLLTPTLIALVFVARVASALAATALALLLQRALHSAGIRTVG</sequence>
<proteinExistence type="predicted"/>
<gene>
    <name evidence="2" type="ORF">SAMN04489806_2195</name>
</gene>
<reference evidence="2 3" key="1">
    <citation type="submission" date="2016-10" db="EMBL/GenBank/DDBJ databases">
        <authorList>
            <person name="de Groot N.N."/>
        </authorList>
    </citation>
    <scope>NUCLEOTIDE SEQUENCE [LARGE SCALE GENOMIC DNA]</scope>
    <source>
        <strain evidence="2 3">DSM 21799</strain>
    </source>
</reference>
<dbReference type="EMBL" id="FNRY01000001">
    <property type="protein sequence ID" value="SEB94540.1"/>
    <property type="molecule type" value="Genomic_DNA"/>
</dbReference>
<dbReference type="RefSeq" id="WP_091183924.1">
    <property type="nucleotide sequence ID" value="NZ_FNRY01000001.1"/>
</dbReference>
<name>A0A1H4NGX4_9MICO</name>
<evidence type="ECO:0000256" key="1">
    <source>
        <dbReference type="SAM" id="Phobius"/>
    </source>
</evidence>
<evidence type="ECO:0008006" key="4">
    <source>
        <dbReference type="Google" id="ProtNLM"/>
    </source>
</evidence>
<dbReference type="Proteomes" id="UP000199183">
    <property type="component" value="Unassembled WGS sequence"/>
</dbReference>
<organism evidence="2 3">
    <name type="scientific">Paramicrobacterium humi</name>
    <dbReference type="NCBI Taxonomy" id="640635"/>
    <lineage>
        <taxon>Bacteria</taxon>
        <taxon>Bacillati</taxon>
        <taxon>Actinomycetota</taxon>
        <taxon>Actinomycetes</taxon>
        <taxon>Micrococcales</taxon>
        <taxon>Microbacteriaceae</taxon>
        <taxon>Paramicrobacterium</taxon>
    </lineage>
</organism>
<feature type="transmembrane region" description="Helical" evidence="1">
    <location>
        <begin position="148"/>
        <end position="172"/>
    </location>
</feature>
<feature type="transmembrane region" description="Helical" evidence="1">
    <location>
        <begin position="12"/>
        <end position="34"/>
    </location>
</feature>
<keyword evidence="1" id="KW-0812">Transmembrane</keyword>
<keyword evidence="3" id="KW-1185">Reference proteome</keyword>
<feature type="transmembrane region" description="Helical" evidence="1">
    <location>
        <begin position="121"/>
        <end position="142"/>
    </location>
</feature>